<evidence type="ECO:0000313" key="1">
    <source>
        <dbReference type="EMBL" id="QJA66280.1"/>
    </source>
</evidence>
<protein>
    <submittedName>
        <fullName evidence="1">Uncharacterized protein</fullName>
    </submittedName>
</protein>
<proteinExistence type="predicted"/>
<reference evidence="1" key="1">
    <citation type="submission" date="2020-03" db="EMBL/GenBank/DDBJ databases">
        <title>The deep terrestrial virosphere.</title>
        <authorList>
            <person name="Holmfeldt K."/>
            <person name="Nilsson E."/>
            <person name="Simone D."/>
            <person name="Lopez-Fernandez M."/>
            <person name="Wu X."/>
            <person name="de Brujin I."/>
            <person name="Lundin D."/>
            <person name="Andersson A."/>
            <person name="Bertilsson S."/>
            <person name="Dopson M."/>
        </authorList>
    </citation>
    <scope>NUCLEOTIDE SEQUENCE</scope>
    <source>
        <strain evidence="1">MM415B00358</strain>
    </source>
</reference>
<gene>
    <name evidence="1" type="ORF">MM415B00358_0042</name>
</gene>
<sequence length="168" mass="18859">MLENNMNTTGVSGLSSCCGAYMKTGGDGNTHFYYVCTKCGCVCDTGLSSTEKPDRFVEFKKYFLTYQKLFGLNGYKIYFKEESLDDDFADILINQAGMVVTVRFNASLSGEDKPFQDIHSNAKHEALHLLLGRLSGLAQYRYATKADVCEAEEELVRRLETLIPDEEK</sequence>
<organism evidence="1">
    <name type="scientific">viral metagenome</name>
    <dbReference type="NCBI Taxonomy" id="1070528"/>
    <lineage>
        <taxon>unclassified sequences</taxon>
        <taxon>metagenomes</taxon>
        <taxon>organismal metagenomes</taxon>
    </lineage>
</organism>
<name>A0A6M3J8V3_9ZZZZ</name>
<dbReference type="EMBL" id="MT141552">
    <property type="protein sequence ID" value="QJA66280.1"/>
    <property type="molecule type" value="Genomic_DNA"/>
</dbReference>
<accession>A0A6M3J8V3</accession>
<dbReference type="AlphaFoldDB" id="A0A6M3J8V3"/>